<evidence type="ECO:0000256" key="2">
    <source>
        <dbReference type="ARBA" id="ARBA00022801"/>
    </source>
</evidence>
<dbReference type="SUPFAM" id="SSF53474">
    <property type="entry name" value="alpha/beta-Hydrolases"/>
    <property type="match status" value="1"/>
</dbReference>
<keyword evidence="2" id="KW-0378">Hydrolase</keyword>
<comment type="similarity">
    <text evidence="1">Belongs to the thioesterase family.</text>
</comment>
<dbReference type="EMBL" id="QGGR01000007">
    <property type="protein sequence ID" value="PWK47754.1"/>
    <property type="molecule type" value="Genomic_DNA"/>
</dbReference>
<dbReference type="RefSeq" id="WP_109593912.1">
    <property type="nucleotide sequence ID" value="NZ_BONA01000041.1"/>
</dbReference>
<comment type="caution">
    <text evidence="5">The sequence shown here is derived from an EMBL/GenBank/DDBJ whole genome shotgun (WGS) entry which is preliminary data.</text>
</comment>
<gene>
    <name evidence="5" type="ORF">BC793_107364</name>
</gene>
<organism evidence="5 6">
    <name type="scientific">Actinoplanes xinjiangensis</name>
    <dbReference type="NCBI Taxonomy" id="512350"/>
    <lineage>
        <taxon>Bacteria</taxon>
        <taxon>Bacillati</taxon>
        <taxon>Actinomycetota</taxon>
        <taxon>Actinomycetes</taxon>
        <taxon>Micromonosporales</taxon>
        <taxon>Micromonosporaceae</taxon>
        <taxon>Actinoplanes</taxon>
    </lineage>
</organism>
<reference evidence="5 6" key="1">
    <citation type="submission" date="2018-05" db="EMBL/GenBank/DDBJ databases">
        <title>Genomic Encyclopedia of Archaeal and Bacterial Type Strains, Phase II (KMG-II): from individual species to whole genera.</title>
        <authorList>
            <person name="Goeker M."/>
        </authorList>
    </citation>
    <scope>NUCLEOTIDE SEQUENCE [LARGE SCALE GENOMIC DNA]</scope>
    <source>
        <strain evidence="5 6">DSM 45184</strain>
    </source>
</reference>
<dbReference type="OrthoDB" id="8480037at2"/>
<evidence type="ECO:0000313" key="6">
    <source>
        <dbReference type="Proteomes" id="UP000245697"/>
    </source>
</evidence>
<dbReference type="InterPro" id="IPR001031">
    <property type="entry name" value="Thioesterase"/>
</dbReference>
<dbReference type="InterPro" id="IPR020802">
    <property type="entry name" value="TesA-like"/>
</dbReference>
<dbReference type="InterPro" id="IPR029058">
    <property type="entry name" value="AB_hydrolase_fold"/>
</dbReference>
<name>A0A316FG14_9ACTN</name>
<keyword evidence="6" id="KW-1185">Reference proteome</keyword>
<dbReference type="SMART" id="SM00824">
    <property type="entry name" value="PKS_TE"/>
    <property type="match status" value="1"/>
</dbReference>
<feature type="domain" description="Thioesterase TesA-like" evidence="4">
    <location>
        <begin position="23"/>
        <end position="243"/>
    </location>
</feature>
<dbReference type="AlphaFoldDB" id="A0A316FG14"/>
<dbReference type="Gene3D" id="3.40.50.1820">
    <property type="entry name" value="alpha/beta hydrolase"/>
    <property type="match status" value="1"/>
</dbReference>
<dbReference type="Pfam" id="PF00975">
    <property type="entry name" value="Thioesterase"/>
    <property type="match status" value="1"/>
</dbReference>
<dbReference type="GO" id="GO:0016787">
    <property type="term" value="F:hydrolase activity"/>
    <property type="evidence" value="ECO:0007669"/>
    <property type="project" value="UniProtKB-KW"/>
</dbReference>
<protein>
    <submittedName>
        <fullName evidence="5">Surfactin synthase thioesterase subunit</fullName>
    </submittedName>
</protein>
<dbReference type="GO" id="GO:0008610">
    <property type="term" value="P:lipid biosynthetic process"/>
    <property type="evidence" value="ECO:0007669"/>
    <property type="project" value="TreeGrafter"/>
</dbReference>
<sequence length="269" mass="29113">MTASVPRWVLSRPRRTPAVTRMYCFPHSGGSPGEYLRWGARLRDHDVRAVQLPGRGSRLSEEPFTRMAGLVGALIGNVGFAAPYVLFGHSLGALVAYETARELRDRGLPGPEALVLSGTAAPHALPHRPSMSELDGPQLLAEIERLYGPVPAPLHEDPELSTLLLTGLRADLAIVSGYRPVPAEPLDCPITVLGGRDDDEPHDGLRAWRSYTTGAFDLRLFPGDHFYFREHPDAFFDHLGTVLTRSAAPAVPRQRPVGAAAPVSRAVAG</sequence>
<dbReference type="PANTHER" id="PTHR11487">
    <property type="entry name" value="THIOESTERASE"/>
    <property type="match status" value="1"/>
</dbReference>
<feature type="region of interest" description="Disordered" evidence="3">
    <location>
        <begin position="250"/>
        <end position="269"/>
    </location>
</feature>
<evidence type="ECO:0000256" key="3">
    <source>
        <dbReference type="SAM" id="MobiDB-lite"/>
    </source>
</evidence>
<evidence type="ECO:0000259" key="4">
    <source>
        <dbReference type="SMART" id="SM00824"/>
    </source>
</evidence>
<evidence type="ECO:0000313" key="5">
    <source>
        <dbReference type="EMBL" id="PWK47754.1"/>
    </source>
</evidence>
<evidence type="ECO:0000256" key="1">
    <source>
        <dbReference type="ARBA" id="ARBA00007169"/>
    </source>
</evidence>
<accession>A0A316FG14</accession>
<dbReference type="PANTHER" id="PTHR11487:SF0">
    <property type="entry name" value="S-ACYL FATTY ACID SYNTHASE THIOESTERASE, MEDIUM CHAIN"/>
    <property type="match status" value="1"/>
</dbReference>
<dbReference type="Proteomes" id="UP000245697">
    <property type="component" value="Unassembled WGS sequence"/>
</dbReference>
<dbReference type="InterPro" id="IPR012223">
    <property type="entry name" value="TEII"/>
</dbReference>
<proteinExistence type="inferred from homology"/>